<name>A0ABP3GDB5_9ACTN</name>
<accession>A0ABP3GDB5</accession>
<organism evidence="1 2">
    <name type="scientific">Streptomyces blastmyceticus</name>
    <dbReference type="NCBI Taxonomy" id="68180"/>
    <lineage>
        <taxon>Bacteria</taxon>
        <taxon>Bacillati</taxon>
        <taxon>Actinomycetota</taxon>
        <taxon>Actinomycetes</taxon>
        <taxon>Kitasatosporales</taxon>
        <taxon>Streptomycetaceae</taxon>
        <taxon>Streptomyces</taxon>
    </lineage>
</organism>
<dbReference type="RefSeq" id="WP_344117229.1">
    <property type="nucleotide sequence ID" value="NZ_BAAABW010000008.1"/>
</dbReference>
<dbReference type="EMBL" id="BAAABW010000008">
    <property type="protein sequence ID" value="GAA0342231.1"/>
    <property type="molecule type" value="Genomic_DNA"/>
</dbReference>
<sequence length="70" mass="8174">MRLLAYMVQRGDMVTVGDEQRQVKEARLLHLSHGRSEVVMVFKTGPSIRVNANAVTRVQRTWRQPRREAR</sequence>
<comment type="caution">
    <text evidence="1">The sequence shown here is derived from an EMBL/GenBank/DDBJ whole genome shotgun (WGS) entry which is preliminary data.</text>
</comment>
<evidence type="ECO:0000313" key="2">
    <source>
        <dbReference type="Proteomes" id="UP001500063"/>
    </source>
</evidence>
<protein>
    <submittedName>
        <fullName evidence="1">Uncharacterized protein</fullName>
    </submittedName>
</protein>
<reference evidence="2" key="1">
    <citation type="journal article" date="2019" name="Int. J. Syst. Evol. Microbiol.">
        <title>The Global Catalogue of Microorganisms (GCM) 10K type strain sequencing project: providing services to taxonomists for standard genome sequencing and annotation.</title>
        <authorList>
            <consortium name="The Broad Institute Genomics Platform"/>
            <consortium name="The Broad Institute Genome Sequencing Center for Infectious Disease"/>
            <person name="Wu L."/>
            <person name="Ma J."/>
        </authorList>
    </citation>
    <scope>NUCLEOTIDE SEQUENCE [LARGE SCALE GENOMIC DNA]</scope>
    <source>
        <strain evidence="2">JCM 4565</strain>
    </source>
</reference>
<proteinExistence type="predicted"/>
<dbReference type="Proteomes" id="UP001500063">
    <property type="component" value="Unassembled WGS sequence"/>
</dbReference>
<keyword evidence="2" id="KW-1185">Reference proteome</keyword>
<evidence type="ECO:0000313" key="1">
    <source>
        <dbReference type="EMBL" id="GAA0342231.1"/>
    </source>
</evidence>
<gene>
    <name evidence="1" type="ORF">GCM10010319_18030</name>
</gene>